<accession>A0A382QA83</accession>
<evidence type="ECO:0008006" key="2">
    <source>
        <dbReference type="Google" id="ProtNLM"/>
    </source>
</evidence>
<sequence>MNNLLKTYKTLESTLGPNSIESFEIVNTVHDYRLFWKPKKVKTVLLAESHVYTSNSDYGSYLNPSYLKLPRYPNKYVRFVYCLGHGENAILNLNIPKNSGTPEFWKIFYSCCNKINSREDFKSILKSKTEFDIRIKNKIKLLNSLKDRGVWLLDASIIALYVPKKPKPSYKTIDKCINICWDLLIEDILIKENPRNLICIGKTVEKVLNGKLNKMFGHNLTVLPQPNARLNSEKRLEVLQSYFGLCNQ</sequence>
<evidence type="ECO:0000313" key="1">
    <source>
        <dbReference type="EMBL" id="SVC82483.1"/>
    </source>
</evidence>
<reference evidence="1" key="1">
    <citation type="submission" date="2018-05" db="EMBL/GenBank/DDBJ databases">
        <authorList>
            <person name="Lanie J.A."/>
            <person name="Ng W.-L."/>
            <person name="Kazmierczak K.M."/>
            <person name="Andrzejewski T.M."/>
            <person name="Davidsen T.M."/>
            <person name="Wayne K.J."/>
            <person name="Tettelin H."/>
            <person name="Glass J.I."/>
            <person name="Rusch D."/>
            <person name="Podicherti R."/>
            <person name="Tsui H.-C.T."/>
            <person name="Winkler M.E."/>
        </authorList>
    </citation>
    <scope>NUCLEOTIDE SEQUENCE</scope>
</reference>
<organism evidence="1">
    <name type="scientific">marine metagenome</name>
    <dbReference type="NCBI Taxonomy" id="408172"/>
    <lineage>
        <taxon>unclassified sequences</taxon>
        <taxon>metagenomes</taxon>
        <taxon>ecological metagenomes</taxon>
    </lineage>
</organism>
<dbReference type="AlphaFoldDB" id="A0A382QA83"/>
<name>A0A382QA83_9ZZZZ</name>
<proteinExistence type="predicted"/>
<dbReference type="EMBL" id="UINC01113092">
    <property type="protein sequence ID" value="SVC82483.1"/>
    <property type="molecule type" value="Genomic_DNA"/>
</dbReference>
<protein>
    <recommendedName>
        <fullName evidence="2">Uracil-DNA glycosylase-like domain-containing protein</fullName>
    </recommendedName>
</protein>
<gene>
    <name evidence="1" type="ORF">METZ01_LOCUS335337</name>
</gene>